<feature type="region of interest" description="Disordered" evidence="1">
    <location>
        <begin position="1"/>
        <end position="73"/>
    </location>
</feature>
<evidence type="ECO:0000313" key="2">
    <source>
        <dbReference type="EMBL" id="KAJ6217530.1"/>
    </source>
</evidence>
<accession>A0A9Q0M1G8</accession>
<feature type="non-terminal residue" evidence="2">
    <location>
        <position position="73"/>
    </location>
</feature>
<name>A0A9Q0M1G8_BLOTA</name>
<comment type="caution">
    <text evidence="2">The sequence shown here is derived from an EMBL/GenBank/DDBJ whole genome shotgun (WGS) entry which is preliminary data.</text>
</comment>
<feature type="compositionally biased region" description="Polar residues" evidence="1">
    <location>
        <begin position="31"/>
        <end position="55"/>
    </location>
</feature>
<organism evidence="2 3">
    <name type="scientific">Blomia tropicalis</name>
    <name type="common">Mite</name>
    <dbReference type="NCBI Taxonomy" id="40697"/>
    <lineage>
        <taxon>Eukaryota</taxon>
        <taxon>Metazoa</taxon>
        <taxon>Ecdysozoa</taxon>
        <taxon>Arthropoda</taxon>
        <taxon>Chelicerata</taxon>
        <taxon>Arachnida</taxon>
        <taxon>Acari</taxon>
        <taxon>Acariformes</taxon>
        <taxon>Sarcoptiformes</taxon>
        <taxon>Astigmata</taxon>
        <taxon>Glycyphagoidea</taxon>
        <taxon>Echimyopodidae</taxon>
        <taxon>Blomia</taxon>
    </lineage>
</organism>
<evidence type="ECO:0000256" key="1">
    <source>
        <dbReference type="SAM" id="MobiDB-lite"/>
    </source>
</evidence>
<proteinExistence type="predicted"/>
<evidence type="ECO:0000313" key="3">
    <source>
        <dbReference type="Proteomes" id="UP001142055"/>
    </source>
</evidence>
<dbReference type="EMBL" id="JAPWDV010000003">
    <property type="protein sequence ID" value="KAJ6217530.1"/>
    <property type="molecule type" value="Genomic_DNA"/>
</dbReference>
<protein>
    <submittedName>
        <fullName evidence="2">Uncharacterized protein</fullName>
    </submittedName>
</protein>
<keyword evidence="3" id="KW-1185">Reference proteome</keyword>
<reference evidence="2" key="1">
    <citation type="submission" date="2022-12" db="EMBL/GenBank/DDBJ databases">
        <title>Genome assemblies of Blomia tropicalis.</title>
        <authorList>
            <person name="Cui Y."/>
        </authorList>
    </citation>
    <scope>NUCLEOTIDE SEQUENCE</scope>
    <source>
        <tissue evidence="2">Adult mites</tissue>
    </source>
</reference>
<dbReference type="Proteomes" id="UP001142055">
    <property type="component" value="Chromosome 3"/>
</dbReference>
<gene>
    <name evidence="2" type="ORF">RDWZM_008687</name>
</gene>
<feature type="compositionally biased region" description="Low complexity" evidence="1">
    <location>
        <begin position="59"/>
        <end position="73"/>
    </location>
</feature>
<feature type="compositionally biased region" description="Basic and acidic residues" evidence="1">
    <location>
        <begin position="18"/>
        <end position="27"/>
    </location>
</feature>
<sequence>MLNDEEVAKTAAVAGRDGNWRKEEQYARVRPSSSSQHVKSPPLSTLASGSTSSPRQQHQHQQQSHASADTSLG</sequence>
<dbReference type="AlphaFoldDB" id="A0A9Q0M1G8"/>